<evidence type="ECO:0000256" key="1">
    <source>
        <dbReference type="ARBA" id="ARBA00001966"/>
    </source>
</evidence>
<dbReference type="InterPro" id="IPR013785">
    <property type="entry name" value="Aldolase_TIM"/>
</dbReference>
<evidence type="ECO:0000256" key="8">
    <source>
        <dbReference type="ARBA" id="ARBA00023002"/>
    </source>
</evidence>
<organism evidence="13 14">
    <name type="scientific">Photobacterium arenosum</name>
    <dbReference type="NCBI Taxonomy" id="2774143"/>
    <lineage>
        <taxon>Bacteria</taxon>
        <taxon>Pseudomonadati</taxon>
        <taxon>Pseudomonadota</taxon>
        <taxon>Gammaproteobacteria</taxon>
        <taxon>Vibrionales</taxon>
        <taxon>Vibrionaceae</taxon>
        <taxon>Photobacterium</taxon>
    </lineage>
</organism>
<evidence type="ECO:0000313" key="14">
    <source>
        <dbReference type="Proteomes" id="UP000649768"/>
    </source>
</evidence>
<dbReference type="PANTHER" id="PTHR30352:SF2">
    <property type="entry name" value="ANAEROBIC RIBONUCLEOSIDE-TRIPHOSPHATE REDUCTASE-ACTIVATING PROTEIN"/>
    <property type="match status" value="1"/>
</dbReference>
<evidence type="ECO:0000256" key="5">
    <source>
        <dbReference type="ARBA" id="ARBA00022485"/>
    </source>
</evidence>
<dbReference type="RefSeq" id="WP_192014189.1">
    <property type="nucleotide sequence ID" value="NZ_JACYTP010000001.1"/>
</dbReference>
<evidence type="ECO:0000256" key="2">
    <source>
        <dbReference type="ARBA" id="ARBA00003852"/>
    </source>
</evidence>
<dbReference type="InterPro" id="IPR012837">
    <property type="entry name" value="NrdG"/>
</dbReference>
<keyword evidence="9" id="KW-0408">Iron</keyword>
<name>A0ABR9BIG4_9GAMM</name>
<dbReference type="SUPFAM" id="SSF102114">
    <property type="entry name" value="Radical SAM enzymes"/>
    <property type="match status" value="1"/>
</dbReference>
<dbReference type="Pfam" id="PF13353">
    <property type="entry name" value="Fer4_12"/>
    <property type="match status" value="1"/>
</dbReference>
<dbReference type="SFLD" id="SFLDG01066">
    <property type="entry name" value="organic_radical-activating_enz"/>
    <property type="match status" value="1"/>
</dbReference>
<dbReference type="InterPro" id="IPR058240">
    <property type="entry name" value="rSAM_sf"/>
</dbReference>
<keyword evidence="14" id="KW-1185">Reference proteome</keyword>
<dbReference type="InterPro" id="IPR007197">
    <property type="entry name" value="rSAM"/>
</dbReference>
<evidence type="ECO:0000256" key="11">
    <source>
        <dbReference type="ARBA" id="ARBA00047365"/>
    </source>
</evidence>
<dbReference type="PROSITE" id="PS01087">
    <property type="entry name" value="RADICAL_ACTIVATING"/>
    <property type="match status" value="1"/>
</dbReference>
<gene>
    <name evidence="13" type="primary">nrdG</name>
    <name evidence="13" type="ORF">IFO68_02080</name>
</gene>
<dbReference type="EC" id="1.97.1.-" evidence="12"/>
<evidence type="ECO:0000256" key="12">
    <source>
        <dbReference type="PIRNR" id="PIRNR000368"/>
    </source>
</evidence>
<comment type="function">
    <text evidence="2 12">Activation of anaerobic ribonucleoside-triphosphate reductase under anaerobic conditions by generation of an organic free radical, using S-adenosylmethionine and reduced flavodoxin as cosubstrates to produce 5'-deoxy-adenosine.</text>
</comment>
<evidence type="ECO:0000256" key="7">
    <source>
        <dbReference type="ARBA" id="ARBA00022723"/>
    </source>
</evidence>
<keyword evidence="7" id="KW-0479">Metal-binding</keyword>
<protein>
    <recommendedName>
        <fullName evidence="4 12">Anaerobic ribonucleoside-triphosphate reductase-activating protein</fullName>
        <ecNumber evidence="12">1.97.1.-</ecNumber>
    </recommendedName>
</protein>
<sequence>MNFHQYYNCDVVNGPGTRCTLFVSGCEHQCRGCYNQATWPVSSGRYFDQQMEDAIIADLQDTRILRRGLSLSGGDPLHPANLVSISQLVKRVRQECPDKDIWLWTGYLMENLTAEQRRVTSYIDVMIDGPFIQALHHASLIWRGSSNQRVLRKAGPSGVWVEMNNYQQFGY</sequence>
<proteinExistence type="inferred from homology"/>
<comment type="caution">
    <text evidence="13">The sequence shown here is derived from an EMBL/GenBank/DDBJ whole genome shotgun (WGS) entry which is preliminary data.</text>
</comment>
<dbReference type="InterPro" id="IPR001989">
    <property type="entry name" value="Radical_activat_CS"/>
</dbReference>
<dbReference type="InterPro" id="IPR034457">
    <property type="entry name" value="Organic_radical-activating"/>
</dbReference>
<dbReference type="Proteomes" id="UP000649768">
    <property type="component" value="Unassembled WGS sequence"/>
</dbReference>
<dbReference type="PIRSF" id="PIRSF000368">
    <property type="entry name" value="NrdG"/>
    <property type="match status" value="1"/>
</dbReference>
<keyword evidence="10" id="KW-0411">Iron-sulfur</keyword>
<dbReference type="SFLD" id="SFLDF00299">
    <property type="entry name" value="anaerobic_ribonucleoside-triph"/>
    <property type="match status" value="1"/>
</dbReference>
<accession>A0ABR9BIG4</accession>
<dbReference type="CDD" id="cd01335">
    <property type="entry name" value="Radical_SAM"/>
    <property type="match status" value="1"/>
</dbReference>
<reference evidence="13 14" key="1">
    <citation type="submission" date="2020-09" db="EMBL/GenBank/DDBJ databases">
        <title>Photobacterium sp. CAU 1568 isolated from sand of Sido Beach.</title>
        <authorList>
            <person name="Kim W."/>
        </authorList>
    </citation>
    <scope>NUCLEOTIDE SEQUENCE [LARGE SCALE GENOMIC DNA]</scope>
    <source>
        <strain evidence="13 14">CAU 1568</strain>
    </source>
</reference>
<evidence type="ECO:0000256" key="4">
    <source>
        <dbReference type="ARBA" id="ARBA00014281"/>
    </source>
</evidence>
<dbReference type="NCBIfam" id="TIGR02491">
    <property type="entry name" value="NrdG"/>
    <property type="match status" value="1"/>
</dbReference>
<evidence type="ECO:0000256" key="9">
    <source>
        <dbReference type="ARBA" id="ARBA00023004"/>
    </source>
</evidence>
<dbReference type="SFLD" id="SFLDG01063">
    <property type="entry name" value="activating_enzymes__group_1"/>
    <property type="match status" value="1"/>
</dbReference>
<keyword evidence="6" id="KW-0949">S-adenosyl-L-methionine</keyword>
<evidence type="ECO:0000256" key="6">
    <source>
        <dbReference type="ARBA" id="ARBA00022691"/>
    </source>
</evidence>
<keyword evidence="5" id="KW-0004">4Fe-4S</keyword>
<comment type="similarity">
    <text evidence="3 12">Belongs to the organic radical-activating enzymes family.</text>
</comment>
<dbReference type="SFLD" id="SFLDS00029">
    <property type="entry name" value="Radical_SAM"/>
    <property type="match status" value="1"/>
</dbReference>
<evidence type="ECO:0000313" key="13">
    <source>
        <dbReference type="EMBL" id="MBD8511490.1"/>
    </source>
</evidence>
<keyword evidence="8 12" id="KW-0560">Oxidoreductase</keyword>
<dbReference type="Gene3D" id="3.20.20.70">
    <property type="entry name" value="Aldolase class I"/>
    <property type="match status" value="1"/>
</dbReference>
<dbReference type="NCBIfam" id="NF008335">
    <property type="entry name" value="PRK11121.1"/>
    <property type="match status" value="1"/>
</dbReference>
<dbReference type="PANTHER" id="PTHR30352">
    <property type="entry name" value="PYRUVATE FORMATE-LYASE-ACTIVATING ENZYME"/>
    <property type="match status" value="1"/>
</dbReference>
<evidence type="ECO:0000256" key="3">
    <source>
        <dbReference type="ARBA" id="ARBA00009777"/>
    </source>
</evidence>
<dbReference type="EMBL" id="JACYTP010000001">
    <property type="protein sequence ID" value="MBD8511490.1"/>
    <property type="molecule type" value="Genomic_DNA"/>
</dbReference>
<comment type="catalytic activity">
    <reaction evidence="11">
        <text>glycyl-[protein] + reduced [flavodoxin] + S-adenosyl-L-methionine = glycin-2-yl radical-[protein] + semiquinone [flavodoxin] + 5'-deoxyadenosine + L-methionine + H(+)</text>
        <dbReference type="Rhea" id="RHEA:61976"/>
        <dbReference type="Rhea" id="RHEA-COMP:10622"/>
        <dbReference type="Rhea" id="RHEA-COMP:14480"/>
        <dbReference type="Rhea" id="RHEA-COMP:15993"/>
        <dbReference type="Rhea" id="RHEA-COMP:15994"/>
        <dbReference type="ChEBI" id="CHEBI:15378"/>
        <dbReference type="ChEBI" id="CHEBI:17319"/>
        <dbReference type="ChEBI" id="CHEBI:29947"/>
        <dbReference type="ChEBI" id="CHEBI:32722"/>
        <dbReference type="ChEBI" id="CHEBI:57618"/>
        <dbReference type="ChEBI" id="CHEBI:57844"/>
        <dbReference type="ChEBI" id="CHEBI:59789"/>
        <dbReference type="ChEBI" id="CHEBI:140311"/>
    </reaction>
</comment>
<dbReference type="GO" id="GO:0016491">
    <property type="term" value="F:oxidoreductase activity"/>
    <property type="evidence" value="ECO:0007669"/>
    <property type="project" value="UniProtKB-KW"/>
</dbReference>
<comment type="cofactor">
    <cofactor evidence="1">
        <name>[4Fe-4S] cluster</name>
        <dbReference type="ChEBI" id="CHEBI:49883"/>
    </cofactor>
</comment>
<evidence type="ECO:0000256" key="10">
    <source>
        <dbReference type="ARBA" id="ARBA00023014"/>
    </source>
</evidence>